<evidence type="ECO:0000313" key="9">
    <source>
        <dbReference type="EMBL" id="MFD3959145.1"/>
    </source>
</evidence>
<evidence type="ECO:0000256" key="4">
    <source>
        <dbReference type="ARBA" id="ARBA00022984"/>
    </source>
</evidence>
<dbReference type="InterPro" id="IPR036366">
    <property type="entry name" value="PGBDSf"/>
</dbReference>
<dbReference type="RefSeq" id="WP_208623884.1">
    <property type="nucleotide sequence ID" value="NZ_JBHVRE010000003.1"/>
</dbReference>
<evidence type="ECO:0000256" key="1">
    <source>
        <dbReference type="ARBA" id="ARBA00004752"/>
    </source>
</evidence>
<comment type="caution">
    <text evidence="9">The sequence shown here is derived from an EMBL/GenBank/DDBJ whole genome shotgun (WGS) entry which is preliminary data.</text>
</comment>
<dbReference type="InterPro" id="IPR002477">
    <property type="entry name" value="Peptidoglycan-bd-like"/>
</dbReference>
<dbReference type="PANTHER" id="PTHR30582:SF33">
    <property type="entry name" value="EXPORTED PROTEIN"/>
    <property type="match status" value="1"/>
</dbReference>
<dbReference type="CDD" id="cd16913">
    <property type="entry name" value="YkuD_like"/>
    <property type="match status" value="1"/>
</dbReference>
<dbReference type="Proteomes" id="UP001598300">
    <property type="component" value="Unassembled WGS sequence"/>
</dbReference>
<dbReference type="PANTHER" id="PTHR30582">
    <property type="entry name" value="L,D-TRANSPEPTIDASE"/>
    <property type="match status" value="1"/>
</dbReference>
<dbReference type="Pfam" id="PF01471">
    <property type="entry name" value="PG_binding_1"/>
    <property type="match status" value="1"/>
</dbReference>
<dbReference type="InterPro" id="IPR036365">
    <property type="entry name" value="PGBD-like_sf"/>
</dbReference>
<dbReference type="Pfam" id="PF03734">
    <property type="entry name" value="YkuD"/>
    <property type="match status" value="1"/>
</dbReference>
<dbReference type="InterPro" id="IPR005490">
    <property type="entry name" value="LD_TPept_cat_dom"/>
</dbReference>
<keyword evidence="4 6" id="KW-0573">Peptidoglycan synthesis</keyword>
<feature type="compositionally biased region" description="Pro residues" evidence="7">
    <location>
        <begin position="123"/>
        <end position="147"/>
    </location>
</feature>
<comment type="pathway">
    <text evidence="1 6">Cell wall biogenesis; peptidoglycan biosynthesis.</text>
</comment>
<evidence type="ECO:0000256" key="3">
    <source>
        <dbReference type="ARBA" id="ARBA00022960"/>
    </source>
</evidence>
<evidence type="ECO:0000313" key="10">
    <source>
        <dbReference type="Proteomes" id="UP001598300"/>
    </source>
</evidence>
<dbReference type="Gene3D" id="2.40.440.10">
    <property type="entry name" value="L,D-transpeptidase catalytic domain-like"/>
    <property type="match status" value="1"/>
</dbReference>
<dbReference type="PROSITE" id="PS52029">
    <property type="entry name" value="LD_TPASE"/>
    <property type="match status" value="1"/>
</dbReference>
<sequence length="364" mass="38161">MAGMARRNVGNVGMESDAYGNGGDGDPYGNAPYSNGTYGTGPDGGATSVQGHRHGGPRGRRTATATAAGVLAIAALAAGCGPQDPAADALKQPTAPAPATTATTAPAAPSPTEDGKADATTPTPTPTPTPTEPPTAPSPASPTPAPRPSTASPQPEVLMRTGSEGPRVRELQARLRQIGHFGRNPTGYYGTVTAEAVRSFQVKRGTEGTGATDAATWQKLRAMTRTPTADELNPPTERPVAKPDERCLTGRVLCISKKSRTLAWMIDGRVVSAMDVRFGSEYTPTREGEFKVFWKSRDHVSTLYDTPMPYALFFSGGQAVHYSADFAANGYAGASHGCVNVRDKKKVAALFDQVKNGDKVVIYW</sequence>
<organism evidence="9 10">
    <name type="scientific">Streptomyces bacillaris</name>
    <dbReference type="NCBI Taxonomy" id="68179"/>
    <lineage>
        <taxon>Bacteria</taxon>
        <taxon>Bacillati</taxon>
        <taxon>Actinomycetota</taxon>
        <taxon>Actinomycetes</taxon>
        <taxon>Kitasatosporales</taxon>
        <taxon>Streptomycetaceae</taxon>
        <taxon>Streptomyces</taxon>
    </lineage>
</organism>
<accession>A0ABW6DZ91</accession>
<dbReference type="Gene3D" id="1.10.101.10">
    <property type="entry name" value="PGBD-like superfamily/PGBD"/>
    <property type="match status" value="1"/>
</dbReference>
<name>A0ABW6DZ91_9ACTN</name>
<reference evidence="9 10" key="1">
    <citation type="submission" date="2024-09" db="EMBL/GenBank/DDBJ databases">
        <title>The Natural Products Discovery Center: Release of the First 8490 Sequenced Strains for Exploring Actinobacteria Biosynthetic Diversity.</title>
        <authorList>
            <person name="Kalkreuter E."/>
            <person name="Kautsar S.A."/>
            <person name="Yang D."/>
            <person name="Bader C.D."/>
            <person name="Teijaro C.N."/>
            <person name="Fluegel L."/>
            <person name="Davis C.M."/>
            <person name="Simpson J.R."/>
            <person name="Lauterbach L."/>
            <person name="Steele A.D."/>
            <person name="Gui C."/>
            <person name="Meng S."/>
            <person name="Li G."/>
            <person name="Viehrig K."/>
            <person name="Ye F."/>
            <person name="Su P."/>
            <person name="Kiefer A.F."/>
            <person name="Nichols A."/>
            <person name="Cepeda A.J."/>
            <person name="Yan W."/>
            <person name="Fan B."/>
            <person name="Jiang Y."/>
            <person name="Adhikari A."/>
            <person name="Zheng C.-J."/>
            <person name="Schuster L."/>
            <person name="Cowan T.M."/>
            <person name="Smanski M.J."/>
            <person name="Chevrette M.G."/>
            <person name="De Carvalho L.P.S."/>
            <person name="Shen B."/>
        </authorList>
    </citation>
    <scope>NUCLEOTIDE SEQUENCE [LARGE SCALE GENOMIC DNA]</scope>
    <source>
        <strain evidence="9 10">NPDC058584</strain>
    </source>
</reference>
<dbReference type="SUPFAM" id="SSF141523">
    <property type="entry name" value="L,D-transpeptidase catalytic domain-like"/>
    <property type="match status" value="1"/>
</dbReference>
<keyword evidence="3 6" id="KW-0133">Cell shape</keyword>
<keyword evidence="10" id="KW-1185">Reference proteome</keyword>
<evidence type="ECO:0000256" key="2">
    <source>
        <dbReference type="ARBA" id="ARBA00022679"/>
    </source>
</evidence>
<feature type="domain" description="L,D-TPase catalytic" evidence="8">
    <location>
        <begin position="251"/>
        <end position="363"/>
    </location>
</feature>
<dbReference type="PRINTS" id="PR01217">
    <property type="entry name" value="PRICHEXTENSN"/>
</dbReference>
<dbReference type="InterPro" id="IPR050979">
    <property type="entry name" value="LD-transpeptidase"/>
</dbReference>
<protein>
    <submittedName>
        <fullName evidence="9">L,D-transpeptidase family protein</fullName>
    </submittedName>
</protein>
<gene>
    <name evidence="9" type="ORF">ACFWR3_24100</name>
</gene>
<evidence type="ECO:0000256" key="5">
    <source>
        <dbReference type="ARBA" id="ARBA00023316"/>
    </source>
</evidence>
<evidence type="ECO:0000259" key="8">
    <source>
        <dbReference type="PROSITE" id="PS52029"/>
    </source>
</evidence>
<feature type="region of interest" description="Disordered" evidence="7">
    <location>
        <begin position="1"/>
        <end position="63"/>
    </location>
</feature>
<feature type="compositionally biased region" description="Basic residues" evidence="7">
    <location>
        <begin position="51"/>
        <end position="61"/>
    </location>
</feature>
<feature type="active site" description="Nucleophile" evidence="6">
    <location>
        <position position="338"/>
    </location>
</feature>
<feature type="compositionally biased region" description="Low complexity" evidence="7">
    <location>
        <begin position="93"/>
        <end position="112"/>
    </location>
</feature>
<dbReference type="InterPro" id="IPR038063">
    <property type="entry name" value="Transpep_catalytic_dom"/>
</dbReference>
<keyword evidence="2" id="KW-0808">Transferase</keyword>
<evidence type="ECO:0000256" key="6">
    <source>
        <dbReference type="PROSITE-ProRule" id="PRU01373"/>
    </source>
</evidence>
<dbReference type="SUPFAM" id="SSF47090">
    <property type="entry name" value="PGBD-like"/>
    <property type="match status" value="1"/>
</dbReference>
<dbReference type="EMBL" id="JBHXPM010000024">
    <property type="protein sequence ID" value="MFD3959145.1"/>
    <property type="molecule type" value="Genomic_DNA"/>
</dbReference>
<evidence type="ECO:0000256" key="7">
    <source>
        <dbReference type="SAM" id="MobiDB-lite"/>
    </source>
</evidence>
<feature type="active site" description="Proton donor/acceptor" evidence="6">
    <location>
        <position position="321"/>
    </location>
</feature>
<feature type="region of interest" description="Disordered" evidence="7">
    <location>
        <begin position="80"/>
        <end position="166"/>
    </location>
</feature>
<proteinExistence type="predicted"/>
<keyword evidence="5 6" id="KW-0961">Cell wall biogenesis/degradation</keyword>